<evidence type="ECO:0000256" key="4">
    <source>
        <dbReference type="ARBA" id="ARBA00022696"/>
    </source>
</evidence>
<keyword evidence="4" id="KW-0356">Hemostasis</keyword>
<evidence type="ECO:0000256" key="9">
    <source>
        <dbReference type="ARBA" id="ARBA00023136"/>
    </source>
</evidence>
<evidence type="ECO:0000256" key="10">
    <source>
        <dbReference type="ARBA" id="ARBA00023157"/>
    </source>
</evidence>
<evidence type="ECO:0000256" key="2">
    <source>
        <dbReference type="ARBA" id="ARBA00022614"/>
    </source>
</evidence>
<organism evidence="14 15">
    <name type="scientific">Cirrhinus molitorella</name>
    <name type="common">mud carp</name>
    <dbReference type="NCBI Taxonomy" id="172907"/>
    <lineage>
        <taxon>Eukaryota</taxon>
        <taxon>Metazoa</taxon>
        <taxon>Chordata</taxon>
        <taxon>Craniata</taxon>
        <taxon>Vertebrata</taxon>
        <taxon>Euteleostomi</taxon>
        <taxon>Actinopterygii</taxon>
        <taxon>Neopterygii</taxon>
        <taxon>Teleostei</taxon>
        <taxon>Ostariophysi</taxon>
        <taxon>Cypriniformes</taxon>
        <taxon>Cyprinidae</taxon>
        <taxon>Labeoninae</taxon>
        <taxon>Labeonini</taxon>
        <taxon>Cirrhinus</taxon>
    </lineage>
</organism>
<evidence type="ECO:0000256" key="5">
    <source>
        <dbReference type="ARBA" id="ARBA00022729"/>
    </source>
</evidence>
<reference evidence="14 15" key="1">
    <citation type="submission" date="2023-09" db="EMBL/GenBank/DDBJ databases">
        <authorList>
            <person name="Wang M."/>
        </authorList>
    </citation>
    <scope>NUCLEOTIDE SEQUENCE [LARGE SCALE GENOMIC DNA]</scope>
    <source>
        <strain evidence="14">GT-2023</strain>
        <tissue evidence="14">Liver</tissue>
    </source>
</reference>
<dbReference type="Proteomes" id="UP001558613">
    <property type="component" value="Unassembled WGS sequence"/>
</dbReference>
<evidence type="ECO:0000259" key="13">
    <source>
        <dbReference type="SMART" id="SM00082"/>
    </source>
</evidence>
<dbReference type="PANTHER" id="PTHR22650:SF6">
    <property type="entry name" value="PLATELET GLYCOPROTEIN IX"/>
    <property type="match status" value="1"/>
</dbReference>
<keyword evidence="15" id="KW-1185">Reference proteome</keyword>
<sequence length="288" mass="32056">MCCWQIVLSSVHTGQPRDDHMNCDASKAPTGRYTLSCHQSHAKSQKVMKMPFYSGLTFLLCSIFAHVSCQSCSCVTLPSSGLRVNCSSQGLRSIPQLPISITELLLQNNLLTTITPGHLDQLHDLQLVNLSGNPFHCDCSIQYLSQWLKRNKAANVMPVCASPAELAQRSIDALTDADFTSCVSDYCFGWVYNGILCFMLCFLIGLLLWCLQLARNSTFILGIDERHTGFEAESLRSLKPKHRARMRVSIGSLSPGTDDMDKPLLNMDILPQILDVLQKQHNIKIKVP</sequence>
<evidence type="ECO:0000256" key="8">
    <source>
        <dbReference type="ARBA" id="ARBA00023084"/>
    </source>
</evidence>
<dbReference type="SUPFAM" id="SSF52058">
    <property type="entry name" value="L domain-like"/>
    <property type="match status" value="1"/>
</dbReference>
<comment type="caution">
    <text evidence="14">The sequence shown here is derived from an EMBL/GenBank/DDBJ whole genome shotgun (WGS) entry which is preliminary data.</text>
</comment>
<evidence type="ECO:0000259" key="12">
    <source>
        <dbReference type="SMART" id="SM00013"/>
    </source>
</evidence>
<keyword evidence="2" id="KW-0433">Leucine-rich repeat</keyword>
<keyword evidence="8" id="KW-0094">Blood coagulation</keyword>
<gene>
    <name evidence="14" type="ORF">QQF64_020491</name>
</gene>
<evidence type="ECO:0000256" key="7">
    <source>
        <dbReference type="ARBA" id="ARBA00022989"/>
    </source>
</evidence>
<protein>
    <recommendedName>
        <fullName evidence="16">Glycoprotein IX (platelet)</fullName>
    </recommendedName>
</protein>
<feature type="domain" description="LRRNT" evidence="12">
    <location>
        <begin position="68"/>
        <end position="103"/>
    </location>
</feature>
<evidence type="ECO:0000256" key="6">
    <source>
        <dbReference type="ARBA" id="ARBA00022889"/>
    </source>
</evidence>
<dbReference type="InterPro" id="IPR000483">
    <property type="entry name" value="Cys-rich_flank_reg_C"/>
</dbReference>
<feature type="transmembrane region" description="Helical" evidence="11">
    <location>
        <begin position="190"/>
        <end position="211"/>
    </location>
</feature>
<evidence type="ECO:0000256" key="3">
    <source>
        <dbReference type="ARBA" id="ARBA00022692"/>
    </source>
</evidence>
<keyword evidence="10" id="KW-1015">Disulfide bond</keyword>
<accession>A0ABR3L9A3</accession>
<keyword evidence="5" id="KW-0732">Signal</keyword>
<evidence type="ECO:0000313" key="14">
    <source>
        <dbReference type="EMBL" id="KAL1249486.1"/>
    </source>
</evidence>
<keyword evidence="9 11" id="KW-0472">Membrane</keyword>
<keyword evidence="7 11" id="KW-1133">Transmembrane helix</keyword>
<dbReference type="SMART" id="SM00082">
    <property type="entry name" value="LRRCT"/>
    <property type="match status" value="1"/>
</dbReference>
<evidence type="ECO:0008006" key="16">
    <source>
        <dbReference type="Google" id="ProtNLM"/>
    </source>
</evidence>
<dbReference type="PANTHER" id="PTHR22650">
    <property type="entry name" value="GLYCOPROTEIN IB BETA"/>
    <property type="match status" value="1"/>
</dbReference>
<dbReference type="Gene3D" id="3.80.10.10">
    <property type="entry name" value="Ribonuclease Inhibitor"/>
    <property type="match status" value="1"/>
</dbReference>
<dbReference type="SMART" id="SM00013">
    <property type="entry name" value="LRRNT"/>
    <property type="match status" value="1"/>
</dbReference>
<keyword evidence="3 11" id="KW-0812">Transmembrane</keyword>
<dbReference type="InterPro" id="IPR000372">
    <property type="entry name" value="LRRNT"/>
</dbReference>
<name>A0ABR3L9A3_9TELE</name>
<feature type="domain" description="LRRCT" evidence="13">
    <location>
        <begin position="133"/>
        <end position="183"/>
    </location>
</feature>
<evidence type="ECO:0000256" key="11">
    <source>
        <dbReference type="SAM" id="Phobius"/>
    </source>
</evidence>
<dbReference type="EMBL" id="JAYMGO010000023">
    <property type="protein sequence ID" value="KAL1249486.1"/>
    <property type="molecule type" value="Genomic_DNA"/>
</dbReference>
<comment type="subcellular location">
    <subcellularLocation>
        <location evidence="1">Membrane</location>
        <topology evidence="1">Single-pass type I membrane protein</topology>
    </subcellularLocation>
</comment>
<dbReference type="InterPro" id="IPR032675">
    <property type="entry name" value="LRR_dom_sf"/>
</dbReference>
<dbReference type="InterPro" id="IPR052313">
    <property type="entry name" value="GPIb-IX-V_Complex"/>
</dbReference>
<evidence type="ECO:0000313" key="15">
    <source>
        <dbReference type="Proteomes" id="UP001558613"/>
    </source>
</evidence>
<proteinExistence type="predicted"/>
<evidence type="ECO:0000256" key="1">
    <source>
        <dbReference type="ARBA" id="ARBA00004479"/>
    </source>
</evidence>
<keyword evidence="6" id="KW-0130">Cell adhesion</keyword>